<evidence type="ECO:0000313" key="2">
    <source>
        <dbReference type="Proteomes" id="UP000006320"/>
    </source>
</evidence>
<reference evidence="1 2" key="1">
    <citation type="journal article" date="2017" name="Antonie Van Leeuwenhoek">
        <title>Rhizobium rhizosphaerae sp. nov., a novel species isolated from rice rhizosphere.</title>
        <authorList>
            <person name="Zhao J.J."/>
            <person name="Zhang J."/>
            <person name="Zhang R.J."/>
            <person name="Zhang C.W."/>
            <person name="Yin H.Q."/>
            <person name="Zhang X.X."/>
        </authorList>
    </citation>
    <scope>NUCLEOTIDE SEQUENCE [LARGE SCALE GENOMIC DNA]</scope>
    <source>
        <strain evidence="1 2">S18K6</strain>
    </source>
</reference>
<sequence>MKEIVLPLQLTITPAMMVPPLFLLRRLVCDKLLKIVFLFATFLFLSACSSYQSVDDGYRQLNEDGYIKRAFTVEKTKKGIFVNSLNNLTNSKKRISFDRLGNDKDGLKIIFYNKDIIIRTNYPDFKITNFIVNGIGKEKLNNRFKIDLIATKLSDNFESQVVYKDGFYHFSVFVDAESLKSFEINKELFLLMVLIHETMHVSQALNGGFDGIFKNKRKIETKAYAFSYCVLAESLSGVTIDLEGNRKRLQRDFNNLRNISIKSHINYLDYLIDTEIIKKIPGNDLSRFKMDKHCSELFLQ</sequence>
<evidence type="ECO:0008006" key="3">
    <source>
        <dbReference type="Google" id="ProtNLM"/>
    </source>
</evidence>
<name>A0AAV3UWQ2_9ALTE</name>
<dbReference type="AlphaFoldDB" id="A0AAV3UWQ2"/>
<comment type="caution">
    <text evidence="1">The sequence shown here is derived from an EMBL/GenBank/DDBJ whole genome shotgun (WGS) entry which is preliminary data.</text>
</comment>
<protein>
    <recommendedName>
        <fullName evidence="3">Lipoprotein</fullName>
    </recommendedName>
</protein>
<proteinExistence type="predicted"/>
<dbReference type="EMBL" id="BAEM01000022">
    <property type="protein sequence ID" value="GAC09345.1"/>
    <property type="molecule type" value="Genomic_DNA"/>
</dbReference>
<organism evidence="1 2">
    <name type="scientific">Paraglaciecola chathamensis S18K6</name>
    <dbReference type="NCBI Taxonomy" id="1127672"/>
    <lineage>
        <taxon>Bacteria</taxon>
        <taxon>Pseudomonadati</taxon>
        <taxon>Pseudomonadota</taxon>
        <taxon>Gammaproteobacteria</taxon>
        <taxon>Alteromonadales</taxon>
        <taxon>Alteromonadaceae</taxon>
        <taxon>Paraglaciecola</taxon>
    </lineage>
</organism>
<gene>
    <name evidence="1" type="ORF">GCHA_1386</name>
</gene>
<dbReference type="Proteomes" id="UP000006320">
    <property type="component" value="Unassembled WGS sequence"/>
</dbReference>
<evidence type="ECO:0000313" key="1">
    <source>
        <dbReference type="EMBL" id="GAC09345.1"/>
    </source>
</evidence>
<accession>A0AAV3UWQ2</accession>